<gene>
    <name evidence="1" type="ORF">NUW58_g1533</name>
</gene>
<organism evidence="1 2">
    <name type="scientific">Xylaria curta</name>
    <dbReference type="NCBI Taxonomy" id="42375"/>
    <lineage>
        <taxon>Eukaryota</taxon>
        <taxon>Fungi</taxon>
        <taxon>Dikarya</taxon>
        <taxon>Ascomycota</taxon>
        <taxon>Pezizomycotina</taxon>
        <taxon>Sordariomycetes</taxon>
        <taxon>Xylariomycetidae</taxon>
        <taxon>Xylariales</taxon>
        <taxon>Xylariaceae</taxon>
        <taxon>Xylaria</taxon>
    </lineage>
</organism>
<dbReference type="EMBL" id="JAPDGR010000168">
    <property type="protein sequence ID" value="KAJ2994542.1"/>
    <property type="molecule type" value="Genomic_DNA"/>
</dbReference>
<reference evidence="1" key="1">
    <citation type="submission" date="2022-10" db="EMBL/GenBank/DDBJ databases">
        <title>Genome Sequence of Xylaria curta.</title>
        <authorList>
            <person name="Buettner E."/>
        </authorList>
    </citation>
    <scope>NUCLEOTIDE SEQUENCE</scope>
    <source>
        <strain evidence="1">Babe10</strain>
    </source>
</reference>
<sequence>MHQPLTTPSLTHSAIQGLSVVSPDITSSTIVGTTSGILILLFAIQPLGLTKLASTFAPIVIVWLAFNASFGIYNLVNYDHSVLKAFSPYYAIQFFVDGKTNAWKMLGGILLSFTGVEALFADRQAAFISVHPEAYKNPFFNTVPPGFLYPSLVVAVLAAVVASQAMITACFQLVSQLMKLSYCPQMKIVHTSTKFHGQLYVPFLNWILLVGTVLVTAVYSNTERLGNAYGVCVIFVTFFDTCFVTLVALIVWRIPPYYVFLPWLFFATHDGLYLTSALNKVPDGAWFTLTLAAILAGVFLLWRFGKENQWHAEAEDRFRLNRLITKEADDKLSLTMRWGGGTVTPIRGFGIYFDKTGVLTPTVFTQFVTKFGAVPETMVFFHLHPVEIPTVPPSERYVISRLETIPSCYRLVVRHGFMDEVITPDLAALIYEQIRKFIVRQAGATDPDEDIKNGSPEARAASQGSSTSLSDTPPTEGSGKGKQCRNGPAELADAKVRQELSRLDRAFASKVMYVVGKEQMKIKTNASFFRRLVLEVFLFIRDNTRAKRASRFPFRKDAEDKVNLDLIQDRDLERQSNSIKNAYNDLQRLKTYITSRFDGKLFKYGRCLGWGGCGLAAVFDVLDENGDVGRSVVVKMLFDGEREDLQNEVEALQLIYADGDGLMDNERGLTPEASPPNKKRKPLPTRRSLPPPLTIVLELMENGDLANFISRLMSHATAAVVRMCIGLAYPTTRISDYEKEEPPYVETVPELHEPARIVHFDMDPRNRRFAPGIEHSITPILALGDFGLAKEVEDFKEDSYYEVMRSTGKRGFYAPEQFCADWDYIERDRGLVQEHPIAGNYHWHTNVWGLGMTMECLVTLCYPLIPPMPTEVAAYPPEGKMRYWTYGAHVADNDFVDRELAYLIMRCQANLPEDRPSLNMLEDFVVSKLDKEYPGETGLEVYRWMCKILHEPPPDPLAPSPSSISPQEPGDPGSTLGSGWDNPPTPSFYPQGNQVPFSGQRPQQAAAPPPRVPVPPTGIFDPGDNDAPDLGVGGFLGVGGGGGGDYGAPSPAHPVAPHPSPAPGPSQDAGGLAASILMEGPPGTY</sequence>
<name>A0ACC1PMQ6_9PEZI</name>
<comment type="caution">
    <text evidence="1">The sequence shown here is derived from an EMBL/GenBank/DDBJ whole genome shotgun (WGS) entry which is preliminary data.</text>
</comment>
<protein>
    <submittedName>
        <fullName evidence="1">Uncharacterized protein</fullName>
    </submittedName>
</protein>
<proteinExistence type="predicted"/>
<evidence type="ECO:0000313" key="2">
    <source>
        <dbReference type="Proteomes" id="UP001143856"/>
    </source>
</evidence>
<accession>A0ACC1PMQ6</accession>
<keyword evidence="2" id="KW-1185">Reference proteome</keyword>
<evidence type="ECO:0000313" key="1">
    <source>
        <dbReference type="EMBL" id="KAJ2994542.1"/>
    </source>
</evidence>
<dbReference type="Proteomes" id="UP001143856">
    <property type="component" value="Unassembled WGS sequence"/>
</dbReference>